<evidence type="ECO:0000313" key="3">
    <source>
        <dbReference type="EMBL" id="OAG29020.1"/>
    </source>
</evidence>
<gene>
    <name evidence="3" type="ORF">NEDG_01159</name>
</gene>
<protein>
    <submittedName>
        <fullName evidence="3">Uncharacterized protein</fullName>
    </submittedName>
</protein>
<organism evidence="3 4">
    <name type="scientific">Nematocida displodere</name>
    <dbReference type="NCBI Taxonomy" id="1805483"/>
    <lineage>
        <taxon>Eukaryota</taxon>
        <taxon>Fungi</taxon>
        <taxon>Fungi incertae sedis</taxon>
        <taxon>Microsporidia</taxon>
        <taxon>Nematocida</taxon>
    </lineage>
</organism>
<dbReference type="OrthoDB" id="2194131at2759"/>
<dbReference type="Proteomes" id="UP000185944">
    <property type="component" value="Unassembled WGS sequence"/>
</dbReference>
<dbReference type="GO" id="GO:0000428">
    <property type="term" value="C:DNA-directed RNA polymerase complex"/>
    <property type="evidence" value="ECO:0007669"/>
    <property type="project" value="UniProtKB-KW"/>
</dbReference>
<keyword evidence="4" id="KW-1185">Reference proteome</keyword>
<dbReference type="Gene3D" id="3.30.1490.120">
    <property type="entry name" value="RNA polymerase Rpb7-like, N-terminal domain"/>
    <property type="match status" value="1"/>
</dbReference>
<keyword evidence="2" id="KW-0804">Transcription</keyword>
<dbReference type="InterPro" id="IPR036898">
    <property type="entry name" value="RNA_pol_Rpb7-like_N_sf"/>
</dbReference>
<proteinExistence type="predicted"/>
<dbReference type="EMBL" id="LTDL01000042">
    <property type="protein sequence ID" value="OAG29020.1"/>
    <property type="molecule type" value="Genomic_DNA"/>
</dbReference>
<evidence type="ECO:0000256" key="2">
    <source>
        <dbReference type="ARBA" id="ARBA00023163"/>
    </source>
</evidence>
<reference evidence="3 4" key="1">
    <citation type="submission" date="2016-02" db="EMBL/GenBank/DDBJ databases">
        <title>Discovery of a natural microsporidian pathogen with a broad tissue tropism in Caenorhabditis elegans.</title>
        <authorList>
            <person name="Luallen R.J."/>
            <person name="Reinke A.W."/>
            <person name="Tong L."/>
            <person name="Botts M.R."/>
            <person name="Felix M.-A."/>
            <person name="Troemel E.R."/>
        </authorList>
    </citation>
    <scope>NUCLEOTIDE SEQUENCE [LARGE SCALE GENOMIC DNA]</scope>
    <source>
        <strain evidence="3 4">JUm2807</strain>
    </source>
</reference>
<comment type="caution">
    <text evidence="3">The sequence shown here is derived from an EMBL/GenBank/DDBJ whole genome shotgun (WGS) entry which is preliminary data.</text>
</comment>
<evidence type="ECO:0000313" key="4">
    <source>
        <dbReference type="Proteomes" id="UP000185944"/>
    </source>
</evidence>
<evidence type="ECO:0000256" key="1">
    <source>
        <dbReference type="ARBA" id="ARBA00022478"/>
    </source>
</evidence>
<dbReference type="RefSeq" id="XP_067543765.1">
    <property type="nucleotide sequence ID" value="XM_067688577.1"/>
</dbReference>
<dbReference type="AlphaFoldDB" id="A0A177ECA4"/>
<sequence length="146" mass="16257">MNDGISFQKVEVLLRIPLLPAQLANISEGIFAFLNLFLGEYIKQFKGLVICYSEEIALVDGEGVVIGGDPRTYFKVKVEFLILKMFLHKVSYGYLESATETECELSSFGVIAVRIPHTGPVASGLHKYMIKDIDIKTPRIIGAFIE</sequence>
<accession>A0A177ECA4</accession>
<dbReference type="GeneID" id="93647509"/>
<name>A0A177ECA4_9MICR</name>
<dbReference type="VEuPathDB" id="MicrosporidiaDB:NEDG_01159"/>
<keyword evidence="1" id="KW-0240">DNA-directed RNA polymerase</keyword>